<dbReference type="Gene3D" id="3.90.226.10">
    <property type="entry name" value="2-enoyl-CoA Hydratase, Chain A, domain 1"/>
    <property type="match status" value="1"/>
</dbReference>
<name>A0ABX1KF74_9MICO</name>
<gene>
    <name evidence="1" type="ORF">HF576_09255</name>
</gene>
<reference evidence="1 2" key="1">
    <citation type="submission" date="2020-04" db="EMBL/GenBank/DDBJ databases">
        <title>CFH 90308 Microbacterium sp.</title>
        <authorList>
            <person name="Nie G."/>
            <person name="Ming H."/>
            <person name="Xia T."/>
        </authorList>
    </citation>
    <scope>NUCLEOTIDE SEQUENCE [LARGE SCALE GENOMIC DNA]</scope>
    <source>
        <strain evidence="1 2">CFH 90308</strain>
    </source>
</reference>
<dbReference type="PANTHER" id="PTHR11941:SF54">
    <property type="entry name" value="ENOYL-COA HYDRATASE, MITOCHONDRIAL"/>
    <property type="match status" value="1"/>
</dbReference>
<dbReference type="EMBL" id="JABACI010000002">
    <property type="protein sequence ID" value="NLP84036.1"/>
    <property type="molecule type" value="Genomic_DNA"/>
</dbReference>
<dbReference type="CDD" id="cd06558">
    <property type="entry name" value="crotonase-like"/>
    <property type="match status" value="1"/>
</dbReference>
<dbReference type="SUPFAM" id="SSF52096">
    <property type="entry name" value="ClpP/crotonase"/>
    <property type="match status" value="1"/>
</dbReference>
<comment type="caution">
    <text evidence="1">The sequence shown here is derived from an EMBL/GenBank/DDBJ whole genome shotgun (WGS) entry which is preliminary data.</text>
</comment>
<proteinExistence type="predicted"/>
<accession>A0ABX1KF74</accession>
<dbReference type="PANTHER" id="PTHR11941">
    <property type="entry name" value="ENOYL-COA HYDRATASE-RELATED"/>
    <property type="match status" value="1"/>
</dbReference>
<dbReference type="InterPro" id="IPR001753">
    <property type="entry name" value="Enoyl-CoA_hydra/iso"/>
</dbReference>
<evidence type="ECO:0000313" key="1">
    <source>
        <dbReference type="EMBL" id="NLP84036.1"/>
    </source>
</evidence>
<protein>
    <submittedName>
        <fullName evidence="1">Enoyl-CoA hydratase/isomerase family protein</fullName>
    </submittedName>
</protein>
<dbReference type="Proteomes" id="UP001429745">
    <property type="component" value="Unassembled WGS sequence"/>
</dbReference>
<sequence>MPMPTILRENRADRVWVRLHRPDARNAIDKAMVDELHGVCDELERDPRILLIAGGDGVFAGGADIAELRDRTPADALEGINSRLFDRIARLPMPVIAAVDGWALGGGAELAYAADLRIASDRARFGSPEPSLGIVPAAGATWRLPRLVGEPLAKEMLLAGRVIGADEALAAGLVTAVHPPATLDAAADALADRIAARDPLAIRHTKRLIDDPTDDPRAAADAAQAECFGSPAKHERMTAWLDQRLERKNA</sequence>
<evidence type="ECO:0000313" key="2">
    <source>
        <dbReference type="Proteomes" id="UP001429745"/>
    </source>
</evidence>
<organism evidence="1 2">
    <name type="scientific">Microbacterium salsuginis</name>
    <dbReference type="NCBI Taxonomy" id="2722803"/>
    <lineage>
        <taxon>Bacteria</taxon>
        <taxon>Bacillati</taxon>
        <taxon>Actinomycetota</taxon>
        <taxon>Actinomycetes</taxon>
        <taxon>Micrococcales</taxon>
        <taxon>Microbacteriaceae</taxon>
        <taxon>Microbacterium</taxon>
    </lineage>
</organism>
<keyword evidence="2" id="KW-1185">Reference proteome</keyword>
<dbReference type="Pfam" id="PF00378">
    <property type="entry name" value="ECH_1"/>
    <property type="match status" value="1"/>
</dbReference>
<dbReference type="InterPro" id="IPR029045">
    <property type="entry name" value="ClpP/crotonase-like_dom_sf"/>
</dbReference>